<gene>
    <name evidence="1" type="ORF">C5167_034353</name>
</gene>
<dbReference type="Proteomes" id="UP000316621">
    <property type="component" value="Chromosome 7"/>
</dbReference>
<keyword evidence="2" id="KW-1185">Reference proteome</keyword>
<dbReference type="Gramene" id="RZC71147">
    <property type="protein sequence ID" value="RZC71147"/>
    <property type="gene ID" value="C5167_034353"/>
</dbReference>
<dbReference type="AlphaFoldDB" id="A0A4Y7KE83"/>
<evidence type="ECO:0000313" key="1">
    <source>
        <dbReference type="EMBL" id="RZC71147.1"/>
    </source>
</evidence>
<proteinExistence type="predicted"/>
<evidence type="ECO:0000313" key="2">
    <source>
        <dbReference type="Proteomes" id="UP000316621"/>
    </source>
</evidence>
<name>A0A4Y7KE83_PAPSO</name>
<protein>
    <submittedName>
        <fullName evidence="1">Uncharacterized protein</fullName>
    </submittedName>
</protein>
<dbReference type="EMBL" id="CM010721">
    <property type="protein sequence ID" value="RZC71147.1"/>
    <property type="molecule type" value="Genomic_DNA"/>
</dbReference>
<organism evidence="1 2">
    <name type="scientific">Papaver somniferum</name>
    <name type="common">Opium poppy</name>
    <dbReference type="NCBI Taxonomy" id="3469"/>
    <lineage>
        <taxon>Eukaryota</taxon>
        <taxon>Viridiplantae</taxon>
        <taxon>Streptophyta</taxon>
        <taxon>Embryophyta</taxon>
        <taxon>Tracheophyta</taxon>
        <taxon>Spermatophyta</taxon>
        <taxon>Magnoliopsida</taxon>
        <taxon>Ranunculales</taxon>
        <taxon>Papaveraceae</taxon>
        <taxon>Papaveroideae</taxon>
        <taxon>Papaver</taxon>
    </lineage>
</organism>
<accession>A0A4Y7KE83</accession>
<reference evidence="1 2" key="1">
    <citation type="journal article" date="2018" name="Science">
        <title>The opium poppy genome and morphinan production.</title>
        <authorList>
            <person name="Guo L."/>
            <person name="Winzer T."/>
            <person name="Yang X."/>
            <person name="Li Y."/>
            <person name="Ning Z."/>
            <person name="He Z."/>
            <person name="Teodor R."/>
            <person name="Lu Y."/>
            <person name="Bowser T.A."/>
            <person name="Graham I.A."/>
            <person name="Ye K."/>
        </authorList>
    </citation>
    <scope>NUCLEOTIDE SEQUENCE [LARGE SCALE GENOMIC DNA]</scope>
    <source>
        <strain evidence="2">cv. HN1</strain>
        <tissue evidence="1">Leaves</tissue>
    </source>
</reference>
<sequence>MPGLARASRCDPELEHVIFGDIDEQEANVDELISTWRWRVIPNTETVRLKAPGIRYLTPIFQG</sequence>